<organism evidence="1 2">
    <name type="scientific">Citrobacter freundii</name>
    <dbReference type="NCBI Taxonomy" id="546"/>
    <lineage>
        <taxon>Bacteria</taxon>
        <taxon>Pseudomonadati</taxon>
        <taxon>Pseudomonadota</taxon>
        <taxon>Gammaproteobacteria</taxon>
        <taxon>Enterobacterales</taxon>
        <taxon>Enterobacteriaceae</taxon>
        <taxon>Citrobacter</taxon>
        <taxon>Citrobacter freundii complex</taxon>
    </lineage>
</organism>
<dbReference type="AlphaFoldDB" id="A0A7G2IUA0"/>
<sequence length="62" mass="7362">MQWFGYVETMHVIIKNISAETKDYNFKPAGEGNKYYAELYDIKYKEINDIVNDIYNGKLPQH</sequence>
<dbReference type="Proteomes" id="UP000019194">
    <property type="component" value="Unassembled WGS sequence"/>
</dbReference>
<name>A0A7G2IUA0_CITFR</name>
<reference evidence="1 2" key="1">
    <citation type="submission" date="2013-10" db="EMBL/GenBank/DDBJ databases">
        <title>Antibiotic resistance diversity of beta-lactamase producers in the General Hospital Vienna.</title>
        <authorList>
            <person name="Barisic I."/>
            <person name="Mitteregger D."/>
            <person name="Hirschl A.M."/>
            <person name="Noehammer C."/>
            <person name="Wiesinger-Mayr H."/>
        </authorList>
    </citation>
    <scope>NUCLEOTIDE SEQUENCE [LARGE SCALE GENOMIC DNA]</scope>
    <source>
        <strain evidence="1 2">ISC11</strain>
    </source>
</reference>
<protein>
    <submittedName>
        <fullName evidence="1">Uncharacterized protein</fullName>
    </submittedName>
</protein>
<comment type="caution">
    <text evidence="1">The sequence shown here is derived from an EMBL/GenBank/DDBJ whole genome shotgun (WGS) entry which is preliminary data.</text>
</comment>
<accession>A0A7G2IUA0</accession>
<evidence type="ECO:0000313" key="1">
    <source>
        <dbReference type="EMBL" id="CDL40618.1"/>
    </source>
</evidence>
<evidence type="ECO:0000313" key="2">
    <source>
        <dbReference type="Proteomes" id="UP000019194"/>
    </source>
</evidence>
<proteinExistence type="predicted"/>
<dbReference type="EMBL" id="CBWP010000075">
    <property type="protein sequence ID" value="CDL40618.1"/>
    <property type="molecule type" value="Genomic_DNA"/>
</dbReference>